<evidence type="ECO:0000313" key="3">
    <source>
        <dbReference type="Proteomes" id="UP000799437"/>
    </source>
</evidence>
<evidence type="ECO:0000256" key="1">
    <source>
        <dbReference type="SAM" id="MobiDB-lite"/>
    </source>
</evidence>
<dbReference type="GeneID" id="54489802"/>
<sequence length="370" mass="40868">MNNFMNVPLGPNSTSPYYQDGYWSNIDPALLQSPKHNLLPDNDQDGMDFSFLADNSQRDQWSLLDDSNLFQTPNTNTAINLPNLDPFLEHNDTNFQNWQYPAPPRSAGPFQNSKTDPPPYNALPYRPLTRSQSKFQPYTPPSLDLTPEPTHLESSTNLFETQPPKPQVPKKYLSFHDDFGSTDAAIAFLTQVQRAPFIDPAADPTIAAIESHATHHVRRIYTAIVDQSRIRDNPSARVLTRFNGSAASFPPALIVARSYTVLAALLRAVKIGWTDDVAGDVALRSKFARDRECNAEERLANVCAALAAEKQVALDVMNGEVQRLVHAPLEVAGSKARNRVSNAGKARVLMRAKEGRKGQGKGTTGKGGQY</sequence>
<protein>
    <submittedName>
        <fullName evidence="2">Uncharacterized protein</fullName>
    </submittedName>
</protein>
<reference evidence="2" key="1">
    <citation type="journal article" date="2020" name="Stud. Mycol.">
        <title>101 Dothideomycetes genomes: a test case for predicting lifestyles and emergence of pathogens.</title>
        <authorList>
            <person name="Haridas S."/>
            <person name="Albert R."/>
            <person name="Binder M."/>
            <person name="Bloem J."/>
            <person name="Labutti K."/>
            <person name="Salamov A."/>
            <person name="Andreopoulos B."/>
            <person name="Baker S."/>
            <person name="Barry K."/>
            <person name="Bills G."/>
            <person name="Bluhm B."/>
            <person name="Cannon C."/>
            <person name="Castanera R."/>
            <person name="Culley D."/>
            <person name="Daum C."/>
            <person name="Ezra D."/>
            <person name="Gonzalez J."/>
            <person name="Henrissat B."/>
            <person name="Kuo A."/>
            <person name="Liang C."/>
            <person name="Lipzen A."/>
            <person name="Lutzoni F."/>
            <person name="Magnuson J."/>
            <person name="Mondo S."/>
            <person name="Nolan M."/>
            <person name="Ohm R."/>
            <person name="Pangilinan J."/>
            <person name="Park H.-J."/>
            <person name="Ramirez L."/>
            <person name="Alfaro M."/>
            <person name="Sun H."/>
            <person name="Tritt A."/>
            <person name="Yoshinaga Y."/>
            <person name="Zwiers L.-H."/>
            <person name="Turgeon B."/>
            <person name="Goodwin S."/>
            <person name="Spatafora J."/>
            <person name="Crous P."/>
            <person name="Grigoriev I."/>
        </authorList>
    </citation>
    <scope>NUCLEOTIDE SEQUENCE</scope>
    <source>
        <strain evidence="2">CBS 121739</strain>
    </source>
</reference>
<organism evidence="2 3">
    <name type="scientific">Pseudovirgaria hyperparasitica</name>
    <dbReference type="NCBI Taxonomy" id="470096"/>
    <lineage>
        <taxon>Eukaryota</taxon>
        <taxon>Fungi</taxon>
        <taxon>Dikarya</taxon>
        <taxon>Ascomycota</taxon>
        <taxon>Pezizomycotina</taxon>
        <taxon>Dothideomycetes</taxon>
        <taxon>Dothideomycetes incertae sedis</taxon>
        <taxon>Acrospermales</taxon>
        <taxon>Acrospermaceae</taxon>
        <taxon>Pseudovirgaria</taxon>
    </lineage>
</organism>
<dbReference type="RefSeq" id="XP_033597063.1">
    <property type="nucleotide sequence ID" value="XM_033748748.1"/>
</dbReference>
<proteinExistence type="predicted"/>
<dbReference type="EMBL" id="ML996580">
    <property type="protein sequence ID" value="KAF2754612.1"/>
    <property type="molecule type" value="Genomic_DNA"/>
</dbReference>
<name>A0A6A6VVL2_9PEZI</name>
<gene>
    <name evidence="2" type="ORF">EJ05DRAFT_520768</name>
</gene>
<dbReference type="AlphaFoldDB" id="A0A6A6VVL2"/>
<keyword evidence="3" id="KW-1185">Reference proteome</keyword>
<evidence type="ECO:0000313" key="2">
    <source>
        <dbReference type="EMBL" id="KAF2754612.1"/>
    </source>
</evidence>
<dbReference type="Proteomes" id="UP000799437">
    <property type="component" value="Unassembled WGS sequence"/>
</dbReference>
<accession>A0A6A6VVL2</accession>
<feature type="region of interest" description="Disordered" evidence="1">
    <location>
        <begin position="100"/>
        <end position="125"/>
    </location>
</feature>